<comment type="caution">
    <text evidence="1">The sequence shown here is derived from an EMBL/GenBank/DDBJ whole genome shotgun (WGS) entry which is preliminary data.</text>
</comment>
<dbReference type="Proteomes" id="UP001054837">
    <property type="component" value="Unassembled WGS sequence"/>
</dbReference>
<accession>A0AAV4N9F8</accession>
<organism evidence="1 2">
    <name type="scientific">Caerostris darwini</name>
    <dbReference type="NCBI Taxonomy" id="1538125"/>
    <lineage>
        <taxon>Eukaryota</taxon>
        <taxon>Metazoa</taxon>
        <taxon>Ecdysozoa</taxon>
        <taxon>Arthropoda</taxon>
        <taxon>Chelicerata</taxon>
        <taxon>Arachnida</taxon>
        <taxon>Araneae</taxon>
        <taxon>Araneomorphae</taxon>
        <taxon>Entelegynae</taxon>
        <taxon>Araneoidea</taxon>
        <taxon>Araneidae</taxon>
        <taxon>Caerostris</taxon>
    </lineage>
</organism>
<evidence type="ECO:0000313" key="2">
    <source>
        <dbReference type="Proteomes" id="UP001054837"/>
    </source>
</evidence>
<dbReference type="AlphaFoldDB" id="A0AAV4N9F8"/>
<protein>
    <submittedName>
        <fullName evidence="1">Uncharacterized protein</fullName>
    </submittedName>
</protein>
<proteinExistence type="predicted"/>
<reference evidence="1 2" key="1">
    <citation type="submission" date="2021-06" db="EMBL/GenBank/DDBJ databases">
        <title>Caerostris darwini draft genome.</title>
        <authorList>
            <person name="Kono N."/>
            <person name="Arakawa K."/>
        </authorList>
    </citation>
    <scope>NUCLEOTIDE SEQUENCE [LARGE SCALE GENOMIC DNA]</scope>
</reference>
<sequence length="129" mass="14493">MTNNALTDLQTQVQNNPAHFLRLPVSHTNPHFFTSLPNALASCQKATIWTRGATAFNSRRMDSGVLSFIKEIPGSLLCGGRCFYGRSKGWYRWTLCRDALGDVAVKPLLRSNLPMIAIRKSILVFNTFY</sequence>
<name>A0AAV4N9F8_9ARAC</name>
<dbReference type="EMBL" id="BPLQ01001345">
    <property type="protein sequence ID" value="GIX80970.1"/>
    <property type="molecule type" value="Genomic_DNA"/>
</dbReference>
<keyword evidence="2" id="KW-1185">Reference proteome</keyword>
<evidence type="ECO:0000313" key="1">
    <source>
        <dbReference type="EMBL" id="GIX80970.1"/>
    </source>
</evidence>
<gene>
    <name evidence="1" type="ORF">CDAR_101011</name>
</gene>